<name>A0ABW6W593_9ACTN</name>
<dbReference type="Pfam" id="PF00486">
    <property type="entry name" value="Trans_reg_C"/>
    <property type="match status" value="1"/>
</dbReference>
<dbReference type="InterPro" id="IPR051677">
    <property type="entry name" value="AfsR-DnrI-RedD_regulator"/>
</dbReference>
<keyword evidence="4" id="KW-0804">Transcription</keyword>
<dbReference type="InterPro" id="IPR016032">
    <property type="entry name" value="Sig_transdc_resp-reg_C-effctor"/>
</dbReference>
<dbReference type="InterPro" id="IPR019734">
    <property type="entry name" value="TPR_rpt"/>
</dbReference>
<keyword evidence="3 5" id="KW-0238">DNA-binding</keyword>
<comment type="caution">
    <text evidence="7">The sequence shown here is derived from an EMBL/GenBank/DDBJ whole genome shotgun (WGS) entry which is preliminary data.</text>
</comment>
<keyword evidence="2" id="KW-0805">Transcription regulation</keyword>
<evidence type="ECO:0000313" key="8">
    <source>
        <dbReference type="Proteomes" id="UP001602245"/>
    </source>
</evidence>
<dbReference type="Gene3D" id="1.10.10.10">
    <property type="entry name" value="Winged helix-like DNA-binding domain superfamily/Winged helix DNA-binding domain"/>
    <property type="match status" value="1"/>
</dbReference>
<dbReference type="Gene3D" id="3.40.50.300">
    <property type="entry name" value="P-loop containing nucleotide triphosphate hydrolases"/>
    <property type="match status" value="1"/>
</dbReference>
<dbReference type="PROSITE" id="PS51755">
    <property type="entry name" value="OMPR_PHOB"/>
    <property type="match status" value="1"/>
</dbReference>
<dbReference type="SMART" id="SM00862">
    <property type="entry name" value="Trans_reg_C"/>
    <property type="match status" value="1"/>
</dbReference>
<evidence type="ECO:0000313" key="7">
    <source>
        <dbReference type="EMBL" id="MFF5288303.1"/>
    </source>
</evidence>
<dbReference type="PANTHER" id="PTHR35807:SF1">
    <property type="entry name" value="TRANSCRIPTIONAL REGULATOR REDD"/>
    <property type="match status" value="1"/>
</dbReference>
<proteinExistence type="inferred from homology"/>
<organism evidence="7 8">
    <name type="scientific">Paractinoplanes globisporus</name>
    <dbReference type="NCBI Taxonomy" id="113565"/>
    <lineage>
        <taxon>Bacteria</taxon>
        <taxon>Bacillati</taxon>
        <taxon>Actinomycetota</taxon>
        <taxon>Actinomycetes</taxon>
        <taxon>Micromonosporales</taxon>
        <taxon>Micromonosporaceae</taxon>
        <taxon>Paractinoplanes</taxon>
    </lineage>
</organism>
<evidence type="ECO:0000256" key="4">
    <source>
        <dbReference type="ARBA" id="ARBA00023163"/>
    </source>
</evidence>
<dbReference type="Proteomes" id="UP001602245">
    <property type="component" value="Unassembled WGS sequence"/>
</dbReference>
<feature type="DNA-binding region" description="OmpR/PhoB-type" evidence="5">
    <location>
        <begin position="1"/>
        <end position="90"/>
    </location>
</feature>
<dbReference type="CDD" id="cd15831">
    <property type="entry name" value="BTAD"/>
    <property type="match status" value="1"/>
</dbReference>
<dbReference type="Gene3D" id="1.25.40.10">
    <property type="entry name" value="Tetratricopeptide repeat domain"/>
    <property type="match status" value="3"/>
</dbReference>
<evidence type="ECO:0000256" key="3">
    <source>
        <dbReference type="ARBA" id="ARBA00023125"/>
    </source>
</evidence>
<dbReference type="InterPro" id="IPR005158">
    <property type="entry name" value="BTAD"/>
</dbReference>
<dbReference type="SUPFAM" id="SSF52540">
    <property type="entry name" value="P-loop containing nucleoside triphosphate hydrolases"/>
    <property type="match status" value="1"/>
</dbReference>
<dbReference type="EMBL" id="JBIAZU010000001">
    <property type="protein sequence ID" value="MFF5288303.1"/>
    <property type="molecule type" value="Genomic_DNA"/>
</dbReference>
<dbReference type="SMART" id="SM01043">
    <property type="entry name" value="BTAD"/>
    <property type="match status" value="1"/>
</dbReference>
<dbReference type="PANTHER" id="PTHR35807">
    <property type="entry name" value="TRANSCRIPTIONAL REGULATOR REDD-RELATED"/>
    <property type="match status" value="1"/>
</dbReference>
<evidence type="ECO:0000256" key="5">
    <source>
        <dbReference type="PROSITE-ProRule" id="PRU01091"/>
    </source>
</evidence>
<dbReference type="SMART" id="SM00028">
    <property type="entry name" value="TPR"/>
    <property type="match status" value="5"/>
</dbReference>
<dbReference type="InterPro" id="IPR011990">
    <property type="entry name" value="TPR-like_helical_dom_sf"/>
</dbReference>
<evidence type="ECO:0000259" key="6">
    <source>
        <dbReference type="PROSITE" id="PS51755"/>
    </source>
</evidence>
<keyword evidence="8" id="KW-1185">Reference proteome</keyword>
<dbReference type="InterPro" id="IPR027417">
    <property type="entry name" value="P-loop_NTPase"/>
</dbReference>
<dbReference type="RefSeq" id="WP_020511358.1">
    <property type="nucleotide sequence ID" value="NZ_JBIAZU010000001.1"/>
</dbReference>
<dbReference type="PRINTS" id="PR00364">
    <property type="entry name" value="DISEASERSIST"/>
</dbReference>
<feature type="domain" description="OmpR/PhoB-type" evidence="6">
    <location>
        <begin position="1"/>
        <end position="90"/>
    </location>
</feature>
<dbReference type="InterPro" id="IPR036388">
    <property type="entry name" value="WH-like_DNA-bd_sf"/>
</dbReference>
<dbReference type="SUPFAM" id="SSF48452">
    <property type="entry name" value="TPR-like"/>
    <property type="match status" value="2"/>
</dbReference>
<dbReference type="SUPFAM" id="SSF46894">
    <property type="entry name" value="C-terminal effector domain of the bipartite response regulators"/>
    <property type="match status" value="1"/>
</dbReference>
<dbReference type="Pfam" id="PF13424">
    <property type="entry name" value="TPR_12"/>
    <property type="match status" value="2"/>
</dbReference>
<protein>
    <submittedName>
        <fullName evidence="7">BTAD domain-containing putative transcriptional regulator</fullName>
    </submittedName>
</protein>
<gene>
    <name evidence="7" type="ORF">ACFY35_02625</name>
</gene>
<dbReference type="Pfam" id="PF03704">
    <property type="entry name" value="BTAD"/>
    <property type="match status" value="1"/>
</dbReference>
<evidence type="ECO:0000256" key="2">
    <source>
        <dbReference type="ARBA" id="ARBA00023015"/>
    </source>
</evidence>
<sequence length="913" mass="98632">MRVRLLGPVDVTVDGAARSVAGTRRQAVLAALALAPGHVVSTDRLADLVWGDAAPPTAANTLQSHVSYLRRLLGGRDAILARPPGYLLDLGAEPTDVAAAERLIGQAEQCAEPVRRASLLRAAVALWRGPPLADLPGFEREAQRLEQLQLRARRQLVDVRLELGEHAALLGELTELSRQYPLDEEVAGRLMLALYRAGRQADALDAYRRLRDTLREDLGIDPGPAVRDLESAILRQDPSLELPAPPAPVEVPGQLPLAVSAFTGRAREMAALDRLLDESGPSVAIAAVSGTAGVGKTALTVRWAHRAADRFPDGQLYCDLRGFDPGGSVLDPIDALRGFLTALGTPAERIPDGLPARAGLYRSLLAGKRVLVLLDNARDVDQVRPLLPGSPGCLVLVTSRDRLTPLLAIEGARPVTLDVLSPAEARDLITARIGRGRCAAEPEAAEEIVERCARLPLALAIACARAAAYPELPLSKLAGELRDAAGPLDALSGDDSGTDLRAVFSWSYQRLDPAAARLFRLLGLHPGPDVTASAAASLAGVPLAHIRPLLAQLARAHLLTEKTAGRFSAHDLLRAYAAELAGADQELEAAQLRLLDHYMHSAHRAAGLVHEPSDPIALDEPRDGVTMAALSDRADALRWLGAEYPALVAAIDRAAEEGFDAYVWRLALILWDFQDRLGRWHDLDATMASALAAAYRIGDRDAQARIHRRAAVAGRRLGRGDEAERHLRLALERYRELADRSGEARIVYSLTVLFDQQGRYEEALRHARMAFDLHLELGDRRGQAAATNAIGWCLARLGSYAEAASHCLRALAEHRAIGDEDGQAESLDSLGLVHHHLGLHRQAITDLEEALRLFRQGADRYGEAQVLGHLGDAHLAAGEREPARAAWRESLTILHELSHPDADTLRDKLDALR</sequence>
<reference evidence="7 8" key="1">
    <citation type="submission" date="2024-10" db="EMBL/GenBank/DDBJ databases">
        <title>The Natural Products Discovery Center: Release of the First 8490 Sequenced Strains for Exploring Actinobacteria Biosynthetic Diversity.</title>
        <authorList>
            <person name="Kalkreuter E."/>
            <person name="Kautsar S.A."/>
            <person name="Yang D."/>
            <person name="Bader C.D."/>
            <person name="Teijaro C.N."/>
            <person name="Fluegel L."/>
            <person name="Davis C.M."/>
            <person name="Simpson J.R."/>
            <person name="Lauterbach L."/>
            <person name="Steele A.D."/>
            <person name="Gui C."/>
            <person name="Meng S."/>
            <person name="Li G."/>
            <person name="Viehrig K."/>
            <person name="Ye F."/>
            <person name="Su P."/>
            <person name="Kiefer A.F."/>
            <person name="Nichols A."/>
            <person name="Cepeda A.J."/>
            <person name="Yan W."/>
            <person name="Fan B."/>
            <person name="Jiang Y."/>
            <person name="Adhikari A."/>
            <person name="Zheng C.-J."/>
            <person name="Schuster L."/>
            <person name="Cowan T.M."/>
            <person name="Smanski M.J."/>
            <person name="Chevrette M.G."/>
            <person name="De Carvalho L.P.S."/>
            <person name="Shen B."/>
        </authorList>
    </citation>
    <scope>NUCLEOTIDE SEQUENCE [LARGE SCALE GENOMIC DNA]</scope>
    <source>
        <strain evidence="7 8">NPDC000087</strain>
    </source>
</reference>
<comment type="similarity">
    <text evidence="1">Belongs to the AfsR/DnrI/RedD regulatory family.</text>
</comment>
<evidence type="ECO:0000256" key="1">
    <source>
        <dbReference type="ARBA" id="ARBA00005820"/>
    </source>
</evidence>
<accession>A0ABW6W593</accession>
<dbReference type="InterPro" id="IPR001867">
    <property type="entry name" value="OmpR/PhoB-type_DNA-bd"/>
</dbReference>